<dbReference type="HAMAP" id="MF_01326_B">
    <property type="entry name" value="Ribosomal_uL24_B"/>
    <property type="match status" value="1"/>
</dbReference>
<dbReference type="STRING" id="314230.DSM3645_09347"/>
<feature type="domain" description="Large ribosomal subunit protein uL24 C-terminal" evidence="6">
    <location>
        <begin position="47"/>
        <end position="109"/>
    </location>
</feature>
<proteinExistence type="inferred from homology"/>
<dbReference type="HOGENOM" id="CLU_093315_2_3_0"/>
<dbReference type="Gene3D" id="2.30.30.30">
    <property type="match status" value="1"/>
</dbReference>
<dbReference type="EMBL" id="AANZ01000001">
    <property type="protein sequence ID" value="EAQ82593.1"/>
    <property type="molecule type" value="Genomic_DNA"/>
</dbReference>
<evidence type="ECO:0000256" key="2">
    <source>
        <dbReference type="ARBA" id="ARBA00022980"/>
    </source>
</evidence>
<sequence>MLIKVNDRVEIIAGEYRSRPAKGADKVVQGKVLKVIPSTGKVVVEGVNKMYKHVKPSQRNPQGGRLIREAPIQMSNVMYVCNACGQRSRLGVKQLDSGVKVRFCKKCNADQGEIAPARKPAS</sequence>
<dbReference type="SUPFAM" id="SSF50104">
    <property type="entry name" value="Translation proteins SH3-like domain"/>
    <property type="match status" value="1"/>
</dbReference>
<dbReference type="GO" id="GO:0006412">
    <property type="term" value="P:translation"/>
    <property type="evidence" value="ECO:0007669"/>
    <property type="project" value="UniProtKB-UniRule"/>
</dbReference>
<protein>
    <recommendedName>
        <fullName evidence="4 5">Large ribosomal subunit protein uL24</fullName>
    </recommendedName>
</protein>
<keyword evidence="5" id="KW-0699">rRNA-binding</keyword>
<comment type="subunit">
    <text evidence="5">Part of the 50S ribosomal subunit.</text>
</comment>
<dbReference type="CDD" id="cd06089">
    <property type="entry name" value="KOW_RPL26"/>
    <property type="match status" value="1"/>
</dbReference>
<keyword evidence="2 5" id="KW-0689">Ribosomal protein</keyword>
<dbReference type="NCBIfam" id="TIGR01079">
    <property type="entry name" value="rplX_bact"/>
    <property type="match status" value="1"/>
</dbReference>
<gene>
    <name evidence="5" type="primary">rplX</name>
    <name evidence="7" type="ORF">DSM3645_09347</name>
</gene>
<dbReference type="GO" id="GO:0019843">
    <property type="term" value="F:rRNA binding"/>
    <property type="evidence" value="ECO:0007669"/>
    <property type="project" value="UniProtKB-UniRule"/>
</dbReference>
<dbReference type="InterPro" id="IPR057264">
    <property type="entry name" value="Ribosomal_uL24_C"/>
</dbReference>
<evidence type="ECO:0000313" key="8">
    <source>
        <dbReference type="Proteomes" id="UP000004358"/>
    </source>
</evidence>
<dbReference type="PANTHER" id="PTHR12903">
    <property type="entry name" value="MITOCHONDRIAL RIBOSOMAL PROTEIN L24"/>
    <property type="match status" value="1"/>
</dbReference>
<comment type="function">
    <text evidence="5">One of two assembly initiator proteins, it binds directly to the 5'-end of the 23S rRNA, where it nucleates assembly of the 50S subunit.</text>
</comment>
<dbReference type="OrthoDB" id="9807419at2"/>
<dbReference type="InterPro" id="IPR008991">
    <property type="entry name" value="Translation_prot_SH3-like_sf"/>
</dbReference>
<keyword evidence="5" id="KW-0694">RNA-binding</keyword>
<dbReference type="InterPro" id="IPR003256">
    <property type="entry name" value="Ribosomal_uL24"/>
</dbReference>
<dbReference type="AlphaFoldDB" id="A3ZLG0"/>
<evidence type="ECO:0000256" key="3">
    <source>
        <dbReference type="ARBA" id="ARBA00023274"/>
    </source>
</evidence>
<dbReference type="InterPro" id="IPR041988">
    <property type="entry name" value="Ribosomal_uL24_KOW"/>
</dbReference>
<accession>A3ZLG0</accession>
<comment type="caution">
    <text evidence="7">The sequence shown here is derived from an EMBL/GenBank/DDBJ whole genome shotgun (WGS) entry which is preliminary data.</text>
</comment>
<dbReference type="GO" id="GO:0003735">
    <property type="term" value="F:structural constituent of ribosome"/>
    <property type="evidence" value="ECO:0007669"/>
    <property type="project" value="InterPro"/>
</dbReference>
<dbReference type="RefSeq" id="WP_002655463.1">
    <property type="nucleotide sequence ID" value="NZ_CH672377.1"/>
</dbReference>
<dbReference type="GO" id="GO:1990904">
    <property type="term" value="C:ribonucleoprotein complex"/>
    <property type="evidence" value="ECO:0007669"/>
    <property type="project" value="UniProtKB-KW"/>
</dbReference>
<dbReference type="eggNOG" id="COG0198">
    <property type="taxonomic scope" value="Bacteria"/>
</dbReference>
<name>A3ZLG0_9BACT</name>
<dbReference type="Pfam" id="PF17136">
    <property type="entry name" value="ribosomal_L24"/>
    <property type="match status" value="1"/>
</dbReference>
<evidence type="ECO:0000259" key="6">
    <source>
        <dbReference type="Pfam" id="PF17136"/>
    </source>
</evidence>
<dbReference type="Proteomes" id="UP000004358">
    <property type="component" value="Unassembled WGS sequence"/>
</dbReference>
<dbReference type="GO" id="GO:0005840">
    <property type="term" value="C:ribosome"/>
    <property type="evidence" value="ECO:0007669"/>
    <property type="project" value="UniProtKB-KW"/>
</dbReference>
<organism evidence="7 8">
    <name type="scientific">Blastopirellula marina DSM 3645</name>
    <dbReference type="NCBI Taxonomy" id="314230"/>
    <lineage>
        <taxon>Bacteria</taxon>
        <taxon>Pseudomonadati</taxon>
        <taxon>Planctomycetota</taxon>
        <taxon>Planctomycetia</taxon>
        <taxon>Pirellulales</taxon>
        <taxon>Pirellulaceae</taxon>
        <taxon>Blastopirellula</taxon>
    </lineage>
</organism>
<keyword evidence="3 5" id="KW-0687">Ribonucleoprotein</keyword>
<evidence type="ECO:0000256" key="4">
    <source>
        <dbReference type="ARBA" id="ARBA00035206"/>
    </source>
</evidence>
<comment type="function">
    <text evidence="5">One of the proteins that surrounds the polypeptide exit tunnel on the outside of the subunit.</text>
</comment>
<evidence type="ECO:0000256" key="5">
    <source>
        <dbReference type="HAMAP-Rule" id="MF_01326"/>
    </source>
</evidence>
<reference evidence="7 8" key="1">
    <citation type="submission" date="2006-02" db="EMBL/GenBank/DDBJ databases">
        <authorList>
            <person name="Amann R."/>
            <person name="Ferriera S."/>
            <person name="Johnson J."/>
            <person name="Kravitz S."/>
            <person name="Halpern A."/>
            <person name="Remington K."/>
            <person name="Beeson K."/>
            <person name="Tran B."/>
            <person name="Rogers Y.-H."/>
            <person name="Friedman R."/>
            <person name="Venter J.C."/>
        </authorList>
    </citation>
    <scope>NUCLEOTIDE SEQUENCE [LARGE SCALE GENOMIC DNA]</scope>
    <source>
        <strain evidence="7 8">DSM 3645</strain>
    </source>
</reference>
<evidence type="ECO:0000256" key="1">
    <source>
        <dbReference type="ARBA" id="ARBA00010618"/>
    </source>
</evidence>
<comment type="similarity">
    <text evidence="1 5">Belongs to the universal ribosomal protein uL24 family.</text>
</comment>
<dbReference type="InterPro" id="IPR014722">
    <property type="entry name" value="Rib_uL2_dom2"/>
</dbReference>
<evidence type="ECO:0000313" key="7">
    <source>
        <dbReference type="EMBL" id="EAQ82593.1"/>
    </source>
</evidence>